<dbReference type="EMBL" id="JACSNV010000004">
    <property type="protein sequence ID" value="MBM6877272.1"/>
    <property type="molecule type" value="Genomic_DNA"/>
</dbReference>
<evidence type="ECO:0000256" key="1">
    <source>
        <dbReference type="SAM" id="MobiDB-lite"/>
    </source>
</evidence>
<keyword evidence="4" id="KW-1185">Reference proteome</keyword>
<proteinExistence type="predicted"/>
<dbReference type="RefSeq" id="WP_205133283.1">
    <property type="nucleotide sequence ID" value="NZ_JACSNT010000005.1"/>
</dbReference>
<feature type="region of interest" description="Disordered" evidence="1">
    <location>
        <begin position="133"/>
        <end position="156"/>
    </location>
</feature>
<protein>
    <recommendedName>
        <fullName evidence="5">Lipoprotein SmpA/OmlA domain-containing protein</fullName>
    </recommendedName>
</protein>
<name>A0ABS2G9I1_9FIRM</name>
<keyword evidence="2" id="KW-0812">Transmembrane</keyword>
<dbReference type="Proteomes" id="UP000729290">
    <property type="component" value="Unassembled WGS sequence"/>
</dbReference>
<evidence type="ECO:0000313" key="3">
    <source>
        <dbReference type="EMBL" id="MBM6877272.1"/>
    </source>
</evidence>
<comment type="caution">
    <text evidence="3">The sequence shown here is derived from an EMBL/GenBank/DDBJ whole genome shotgun (WGS) entry which is preliminary data.</text>
</comment>
<organism evidence="3 4">
    <name type="scientific">Anaerotignum lactatifermentans</name>
    <dbReference type="NCBI Taxonomy" id="160404"/>
    <lineage>
        <taxon>Bacteria</taxon>
        <taxon>Bacillati</taxon>
        <taxon>Bacillota</taxon>
        <taxon>Clostridia</taxon>
        <taxon>Lachnospirales</taxon>
        <taxon>Anaerotignaceae</taxon>
        <taxon>Anaerotignum</taxon>
    </lineage>
</organism>
<evidence type="ECO:0000256" key="2">
    <source>
        <dbReference type="SAM" id="Phobius"/>
    </source>
</evidence>
<evidence type="ECO:0008006" key="5">
    <source>
        <dbReference type="Google" id="ProtNLM"/>
    </source>
</evidence>
<accession>A0ABS2G9I1</accession>
<feature type="transmembrane region" description="Helical" evidence="2">
    <location>
        <begin position="7"/>
        <end position="25"/>
    </location>
</feature>
<sequence length="156" mass="17053">MKTRDKAIMGILIAAIIVIFVGGLAKNEKEAFSTDKWVNYTGDSRQLILDDFVNKNTVTGMTKDEVQATLGKADTAGETVWIYYVGVPQGLFAKGEEAEYLVFTFADGVVEQLENVTESNLQPYLDAAAAQPETEEAVEEEPVDPNAPVDTLITME</sequence>
<keyword evidence="2" id="KW-1133">Transmembrane helix</keyword>
<keyword evidence="2" id="KW-0472">Membrane</keyword>
<evidence type="ECO:0000313" key="4">
    <source>
        <dbReference type="Proteomes" id="UP000729290"/>
    </source>
</evidence>
<gene>
    <name evidence="3" type="ORF">H9X83_03735</name>
</gene>
<reference evidence="3 4" key="1">
    <citation type="journal article" date="2021" name="Sci. Rep.">
        <title>The distribution of antibiotic resistance genes in chicken gut microbiota commensals.</title>
        <authorList>
            <person name="Juricova H."/>
            <person name="Matiasovicova J."/>
            <person name="Kubasova T."/>
            <person name="Cejkova D."/>
            <person name="Rychlik I."/>
        </authorList>
    </citation>
    <scope>NUCLEOTIDE SEQUENCE [LARGE SCALE GENOMIC DNA]</scope>
    <source>
        <strain evidence="3 4">An431b</strain>
    </source>
</reference>
<feature type="compositionally biased region" description="Acidic residues" evidence="1">
    <location>
        <begin position="133"/>
        <end position="143"/>
    </location>
</feature>